<accession>A0A4Y2EZ35</accession>
<evidence type="ECO:0000256" key="1">
    <source>
        <dbReference type="SAM" id="MobiDB-lite"/>
    </source>
</evidence>
<gene>
    <name evidence="2" type="ORF">AVEN_272988_1</name>
</gene>
<organism evidence="2 3">
    <name type="scientific">Araneus ventricosus</name>
    <name type="common">Orbweaver spider</name>
    <name type="synonym">Epeira ventricosa</name>
    <dbReference type="NCBI Taxonomy" id="182803"/>
    <lineage>
        <taxon>Eukaryota</taxon>
        <taxon>Metazoa</taxon>
        <taxon>Ecdysozoa</taxon>
        <taxon>Arthropoda</taxon>
        <taxon>Chelicerata</taxon>
        <taxon>Arachnida</taxon>
        <taxon>Araneae</taxon>
        <taxon>Araneomorphae</taxon>
        <taxon>Entelegynae</taxon>
        <taxon>Araneoidea</taxon>
        <taxon>Araneidae</taxon>
        <taxon>Araneus</taxon>
    </lineage>
</organism>
<dbReference type="AlphaFoldDB" id="A0A4Y2EZ35"/>
<comment type="caution">
    <text evidence="2">The sequence shown here is derived from an EMBL/GenBank/DDBJ whole genome shotgun (WGS) entry which is preliminary data.</text>
</comment>
<protein>
    <submittedName>
        <fullName evidence="2">Uncharacterized protein</fullName>
    </submittedName>
</protein>
<keyword evidence="3" id="KW-1185">Reference proteome</keyword>
<dbReference type="EMBL" id="BGPR01000735">
    <property type="protein sequence ID" value="GBM33488.1"/>
    <property type="molecule type" value="Genomic_DNA"/>
</dbReference>
<evidence type="ECO:0000313" key="2">
    <source>
        <dbReference type="EMBL" id="GBM33488.1"/>
    </source>
</evidence>
<dbReference type="Proteomes" id="UP000499080">
    <property type="component" value="Unassembled WGS sequence"/>
</dbReference>
<feature type="region of interest" description="Disordered" evidence="1">
    <location>
        <begin position="56"/>
        <end position="77"/>
    </location>
</feature>
<evidence type="ECO:0000313" key="3">
    <source>
        <dbReference type="Proteomes" id="UP000499080"/>
    </source>
</evidence>
<name>A0A4Y2EZ35_ARAVE</name>
<sequence>MSPSKGLGKHRMLLFDFICGKSGRCSFSQRPAQRLRVDPQLEQVKCFRVIGCQWKGRTRKSASDSTTESPLQGGDKMLLHPKQMMEECIVLLKVEDMKKAAHH</sequence>
<reference evidence="2 3" key="1">
    <citation type="journal article" date="2019" name="Sci. Rep.">
        <title>Orb-weaving spider Araneus ventricosus genome elucidates the spidroin gene catalogue.</title>
        <authorList>
            <person name="Kono N."/>
            <person name="Nakamura H."/>
            <person name="Ohtoshi R."/>
            <person name="Moran D.A.P."/>
            <person name="Shinohara A."/>
            <person name="Yoshida Y."/>
            <person name="Fujiwara M."/>
            <person name="Mori M."/>
            <person name="Tomita M."/>
            <person name="Arakawa K."/>
        </authorList>
    </citation>
    <scope>NUCLEOTIDE SEQUENCE [LARGE SCALE GENOMIC DNA]</scope>
</reference>
<proteinExistence type="predicted"/>